<accession>A0A173WQD3</accession>
<evidence type="ECO:0000256" key="11">
    <source>
        <dbReference type="SAM" id="Coils"/>
    </source>
</evidence>
<feature type="binding site" evidence="7">
    <location>
        <position position="167"/>
    </location>
    <ligand>
        <name>beta-D-fructose 1,6-bisphosphate</name>
        <dbReference type="ChEBI" id="CHEBI:32966"/>
        <note>allosteric activator</note>
    </ligand>
</feature>
<feature type="binding site" evidence="7">
    <location>
        <position position="100"/>
    </location>
    <ligand>
        <name>NAD(+)</name>
        <dbReference type="ChEBI" id="CHEBI:57540"/>
    </ligand>
</feature>
<evidence type="ECO:0000256" key="4">
    <source>
        <dbReference type="ARBA" id="ARBA00023002"/>
    </source>
</evidence>
<dbReference type="PANTHER" id="PTHR43128">
    <property type="entry name" value="L-2-HYDROXYCARBOXYLATE DEHYDROGENASE (NAD(P)(+))"/>
    <property type="match status" value="1"/>
</dbReference>
<feature type="binding site" evidence="7">
    <location>
        <position position="232"/>
    </location>
    <ligand>
        <name>substrate</name>
    </ligand>
</feature>
<comment type="activity regulation">
    <text evidence="7">Allosterically activated by fructose 1,6-bisphosphate (FBP).</text>
</comment>
<comment type="similarity">
    <text evidence="2 7">Belongs to the LDH/MDH superfamily. LDH family.</text>
</comment>
<dbReference type="PIRSF" id="PIRSF000102">
    <property type="entry name" value="Lac_mal_DH"/>
    <property type="match status" value="1"/>
</dbReference>
<comment type="subcellular location">
    <subcellularLocation>
        <location evidence="7">Cytoplasm</location>
    </subcellularLocation>
</comment>
<feature type="domain" description="Lactate/malate dehydrogenase C-terminal" evidence="13">
    <location>
        <begin position="144"/>
        <end position="312"/>
    </location>
</feature>
<feature type="binding site" evidence="7 10">
    <location>
        <position position="34"/>
    </location>
    <ligand>
        <name>NAD(+)</name>
        <dbReference type="ChEBI" id="CHEBI:57540"/>
    </ligand>
</feature>
<evidence type="ECO:0000256" key="5">
    <source>
        <dbReference type="ARBA" id="ARBA00023027"/>
    </source>
</evidence>
<feature type="binding site" evidence="9">
    <location>
        <position position="150"/>
    </location>
    <ligand>
        <name>substrate</name>
    </ligand>
</feature>
<keyword evidence="18" id="KW-1185">Reference proteome</keyword>
<dbReference type="GeneID" id="75078741"/>
<dbReference type="Proteomes" id="UP000477156">
    <property type="component" value="Unassembled WGS sequence"/>
</dbReference>
<dbReference type="UniPathway" id="UPA00554">
    <property type="reaction ID" value="UER00611"/>
</dbReference>
<dbReference type="GO" id="GO:0006096">
    <property type="term" value="P:glycolytic process"/>
    <property type="evidence" value="ECO:0007669"/>
    <property type="project" value="UniProtKB-UniRule"/>
</dbReference>
<dbReference type="FunFam" id="3.40.50.720:FF:000018">
    <property type="entry name" value="Malate dehydrogenase"/>
    <property type="match status" value="1"/>
</dbReference>
<comment type="subunit">
    <text evidence="7">Homotetramer.</text>
</comment>
<evidence type="ECO:0000256" key="7">
    <source>
        <dbReference type="HAMAP-Rule" id="MF_00488"/>
    </source>
</evidence>
<evidence type="ECO:0000313" key="19">
    <source>
        <dbReference type="Proteomes" id="UP000477156"/>
    </source>
</evidence>
<name>A0A173WQD3_9FIRM</name>
<feature type="binding site" evidence="7">
    <location>
        <position position="13"/>
    </location>
    <ligand>
        <name>NAD(+)</name>
        <dbReference type="ChEBI" id="CHEBI:57540"/>
    </ligand>
</feature>
<dbReference type="InterPro" id="IPR036291">
    <property type="entry name" value="NAD(P)-bd_dom_sf"/>
</dbReference>
<feature type="binding site" evidence="7 10">
    <location>
        <begin position="117"/>
        <end position="119"/>
    </location>
    <ligand>
        <name>NAD(+)</name>
        <dbReference type="ChEBI" id="CHEBI:57540"/>
    </ligand>
</feature>
<dbReference type="NCBIfam" id="NF004863">
    <property type="entry name" value="PRK06223.1"/>
    <property type="match status" value="1"/>
</dbReference>
<dbReference type="Pfam" id="PF02866">
    <property type="entry name" value="Ldh_1_C"/>
    <property type="match status" value="1"/>
</dbReference>
<feature type="binding site" evidence="9">
    <location>
        <position position="119"/>
    </location>
    <ligand>
        <name>substrate</name>
    </ligand>
</feature>
<evidence type="ECO:0000313" key="16">
    <source>
        <dbReference type="EMBL" id="VUX66164.1"/>
    </source>
</evidence>
<sequence length="316" mass="34037">MSSKITIIGAGSVGSTIAYTLSSQDIASEIVLIDINKKKAEGEVLDIIQGTCFRDPISIIAGDYEDARDSDIVIITSGIARKPGQTRLELTQTNVNILKSITPEIVKAAPNALYLIVSNPVDIMTYVFTKISGLPENQILGSGTILDSARLRCGLSEHFQIAQSNIHAYVFGEHGDTSFIPWSGAYISGVSVDEYYDLEKKLGKDIEPIDKEAMLQYVQKSGGEIISKKGATFYAVSSSVCKLCSLLVSSSESISTVSTMMHGEYGIDDVCLSTLTLVGPNGVQGKVPMRMTKAEIEQLKKSADALKEIIAQIDLN</sequence>
<evidence type="ECO:0000313" key="18">
    <source>
        <dbReference type="Proteomes" id="UP000366766"/>
    </source>
</evidence>
<evidence type="ECO:0000313" key="14">
    <source>
        <dbReference type="EMBL" id="CUN41713.1"/>
    </source>
</evidence>
<dbReference type="GO" id="GO:0006089">
    <property type="term" value="P:lactate metabolic process"/>
    <property type="evidence" value="ECO:0007669"/>
    <property type="project" value="TreeGrafter"/>
</dbReference>
<evidence type="ECO:0000256" key="9">
    <source>
        <dbReference type="PIRSR" id="PIRSR000102-2"/>
    </source>
</evidence>
<feature type="domain" description="Lactate/malate dehydrogenase N-terminal" evidence="12">
    <location>
        <begin position="4"/>
        <end position="141"/>
    </location>
</feature>
<feature type="binding site" evidence="7">
    <location>
        <begin position="147"/>
        <end position="150"/>
    </location>
    <ligand>
        <name>substrate</name>
    </ligand>
</feature>
<dbReference type="PRINTS" id="PR00086">
    <property type="entry name" value="LLDHDRGNASE"/>
</dbReference>
<dbReference type="GO" id="GO:0005737">
    <property type="term" value="C:cytoplasm"/>
    <property type="evidence" value="ECO:0007669"/>
    <property type="project" value="UniProtKB-SubCell"/>
</dbReference>
<feature type="coiled-coil region" evidence="11">
    <location>
        <begin position="289"/>
        <end position="316"/>
    </location>
</feature>
<dbReference type="EMBL" id="CYZN01000001">
    <property type="protein sequence ID" value="CUN41713.1"/>
    <property type="molecule type" value="Genomic_DNA"/>
</dbReference>
<dbReference type="eggNOG" id="COG0039">
    <property type="taxonomic scope" value="Bacteria"/>
</dbReference>
<evidence type="ECO:0000313" key="17">
    <source>
        <dbReference type="Proteomes" id="UP000095431"/>
    </source>
</evidence>
<proteinExistence type="inferred from homology"/>
<comment type="function">
    <text evidence="7">Catalyzes the conversion of lactate to pyruvate.</text>
</comment>
<keyword evidence="7" id="KW-0963">Cytoplasm</keyword>
<dbReference type="EC" id="1.1.1.27" evidence="3 7"/>
<dbReference type="NCBIfam" id="TIGR01771">
    <property type="entry name" value="L-LDH-NAD"/>
    <property type="match status" value="1"/>
</dbReference>
<dbReference type="HAMAP" id="MF_00488">
    <property type="entry name" value="Lactate_dehydrog"/>
    <property type="match status" value="1"/>
</dbReference>
<feature type="active site" description="Proton acceptor" evidence="7 8">
    <location>
        <position position="174"/>
    </location>
</feature>
<protein>
    <recommendedName>
        <fullName evidence="3 7">L-lactate dehydrogenase</fullName>
        <shortName evidence="7">L-LDH</shortName>
        <ecNumber evidence="3 7">1.1.1.27</ecNumber>
    </recommendedName>
</protein>
<comment type="catalytic activity">
    <reaction evidence="6 7">
        <text>(S)-lactate + NAD(+) = pyruvate + NADH + H(+)</text>
        <dbReference type="Rhea" id="RHEA:23444"/>
        <dbReference type="ChEBI" id="CHEBI:15361"/>
        <dbReference type="ChEBI" id="CHEBI:15378"/>
        <dbReference type="ChEBI" id="CHEBI:16651"/>
        <dbReference type="ChEBI" id="CHEBI:57540"/>
        <dbReference type="ChEBI" id="CHEBI:57945"/>
        <dbReference type="EC" id="1.1.1.27"/>
    </reaction>
</comment>
<dbReference type="InterPro" id="IPR001557">
    <property type="entry name" value="L-lactate/malate_DH"/>
</dbReference>
<dbReference type="PANTHER" id="PTHR43128:SF16">
    <property type="entry name" value="L-LACTATE DEHYDROGENASE"/>
    <property type="match status" value="1"/>
</dbReference>
<feature type="binding site" evidence="10">
    <location>
        <position position="94"/>
    </location>
    <ligand>
        <name>NAD(+)</name>
        <dbReference type="ChEBI" id="CHEBI:57540"/>
    </ligand>
</feature>
<dbReference type="RefSeq" id="WP_008703016.1">
    <property type="nucleotide sequence ID" value="NZ_AP031426.1"/>
</dbReference>
<comment type="caution">
    <text evidence="7">Lacks conserved residue(s) required for the propagation of feature annotation.</text>
</comment>
<feature type="binding site" evidence="7">
    <location>
        <position position="152"/>
    </location>
    <ligand>
        <name>beta-D-fructose 1,6-bisphosphate</name>
        <dbReference type="ChEBI" id="CHEBI:32966"/>
        <note>allosteric activator</note>
    </ligand>
</feature>
<keyword evidence="7" id="KW-0021">Allosteric enzyme</keyword>
<feature type="binding site" evidence="10">
    <location>
        <begin position="9"/>
        <end position="14"/>
    </location>
    <ligand>
        <name>NAD(+)</name>
        <dbReference type="ChEBI" id="CHEBI:57540"/>
    </ligand>
</feature>
<reference evidence="15 19" key="2">
    <citation type="journal article" date="2019" name="Nat. Med.">
        <title>A library of human gut bacterial isolates paired with longitudinal multiomics data enables mechanistic microbiome research.</title>
        <authorList>
            <person name="Poyet M."/>
            <person name="Groussin M."/>
            <person name="Gibbons S.M."/>
            <person name="Avila-Pacheco J."/>
            <person name="Jiang X."/>
            <person name="Kearney S.M."/>
            <person name="Perrotta A.R."/>
            <person name="Berdy B."/>
            <person name="Zhao S."/>
            <person name="Lieberman T.D."/>
            <person name="Swanson P.K."/>
            <person name="Smith M."/>
            <person name="Roesemann S."/>
            <person name="Alexander J.E."/>
            <person name="Rich S.A."/>
            <person name="Livny J."/>
            <person name="Vlamakis H."/>
            <person name="Clish C."/>
            <person name="Bullock K."/>
            <person name="Deik A."/>
            <person name="Scott J."/>
            <person name="Pierce K.A."/>
            <person name="Xavier R.J."/>
            <person name="Alm E.J."/>
        </authorList>
    </citation>
    <scope>NUCLEOTIDE SEQUENCE [LARGE SCALE GENOMIC DNA]</scope>
    <source>
        <strain evidence="15 19">BIOML-A12</strain>
    </source>
</reference>
<dbReference type="InterPro" id="IPR001236">
    <property type="entry name" value="Lactate/malate_DH_N"/>
</dbReference>
<feature type="binding site" evidence="7">
    <location>
        <position position="142"/>
    </location>
    <ligand>
        <name>NAD(+)</name>
        <dbReference type="ChEBI" id="CHEBI:57540"/>
    </ligand>
</feature>
<dbReference type="AlphaFoldDB" id="A0A173WQD3"/>
<dbReference type="Proteomes" id="UP000366766">
    <property type="component" value="Unassembled WGS sequence"/>
</dbReference>
<dbReference type="InterPro" id="IPR022383">
    <property type="entry name" value="Lactate/malate_DH_C"/>
</dbReference>
<evidence type="ECO:0000256" key="8">
    <source>
        <dbReference type="PIRSR" id="PIRSR000102-1"/>
    </source>
</evidence>
<dbReference type="SUPFAM" id="SSF51735">
    <property type="entry name" value="NAD(P)-binding Rossmann-fold domains"/>
    <property type="match status" value="1"/>
</dbReference>
<dbReference type="InterPro" id="IPR015955">
    <property type="entry name" value="Lactate_DH/Glyco_Ohase_4_C"/>
</dbReference>
<evidence type="ECO:0000256" key="2">
    <source>
        <dbReference type="ARBA" id="ARBA00006054"/>
    </source>
</evidence>
<dbReference type="InterPro" id="IPR011304">
    <property type="entry name" value="L-lactate_DH"/>
</dbReference>
<evidence type="ECO:0000256" key="3">
    <source>
        <dbReference type="ARBA" id="ARBA00012967"/>
    </source>
</evidence>
<keyword evidence="5 7" id="KW-0520">NAD</keyword>
<dbReference type="GO" id="GO:0004459">
    <property type="term" value="F:L-lactate dehydrogenase (NAD+) activity"/>
    <property type="evidence" value="ECO:0007669"/>
    <property type="project" value="UniProtKB-UniRule"/>
</dbReference>
<dbReference type="EMBL" id="WWVF01000012">
    <property type="protein sequence ID" value="MZS88961.1"/>
    <property type="molecule type" value="Genomic_DNA"/>
</dbReference>
<evidence type="ECO:0000256" key="1">
    <source>
        <dbReference type="ARBA" id="ARBA00004843"/>
    </source>
</evidence>
<dbReference type="Gene3D" id="3.90.110.10">
    <property type="entry name" value="Lactate dehydrogenase/glycoside hydrolase, family 4, C-terminal"/>
    <property type="match status" value="1"/>
</dbReference>
<dbReference type="SUPFAM" id="SSF56327">
    <property type="entry name" value="LDH C-terminal domain-like"/>
    <property type="match status" value="1"/>
</dbReference>
<dbReference type="EMBL" id="CABHOF010000051">
    <property type="protein sequence ID" value="VUX66164.1"/>
    <property type="molecule type" value="Genomic_DNA"/>
</dbReference>
<dbReference type="NCBIfam" id="NF000824">
    <property type="entry name" value="PRK00066.1"/>
    <property type="match status" value="1"/>
</dbReference>
<feature type="binding site" evidence="7">
    <location>
        <position position="64"/>
    </location>
    <ligand>
        <name>NAD(+)</name>
        <dbReference type="ChEBI" id="CHEBI:57540"/>
    </ligand>
</feature>
<feature type="binding site" evidence="9">
    <location>
        <position position="81"/>
    </location>
    <ligand>
        <name>substrate</name>
    </ligand>
</feature>
<feature type="binding site" evidence="7 9">
    <location>
        <position position="87"/>
    </location>
    <ligand>
        <name>substrate</name>
    </ligand>
</feature>
<dbReference type="Proteomes" id="UP000095431">
    <property type="component" value="Unassembled WGS sequence"/>
</dbReference>
<dbReference type="Gene3D" id="3.40.50.720">
    <property type="entry name" value="NAD(P)-binding Rossmann-like Domain"/>
    <property type="match status" value="1"/>
</dbReference>
<comment type="pathway">
    <text evidence="1 7">Fermentation; pyruvate fermentation to lactate; (S)-lactate from pyruvate: step 1/1.</text>
</comment>
<feature type="binding site" evidence="7">
    <location>
        <begin position="119"/>
        <end position="122"/>
    </location>
    <ligand>
        <name>substrate</name>
    </ligand>
</feature>
<evidence type="ECO:0000256" key="6">
    <source>
        <dbReference type="ARBA" id="ARBA00049258"/>
    </source>
</evidence>
<keyword evidence="11" id="KW-0175">Coiled coil</keyword>
<evidence type="ECO:0000259" key="13">
    <source>
        <dbReference type="Pfam" id="PF02866"/>
    </source>
</evidence>
<dbReference type="Pfam" id="PF00056">
    <property type="entry name" value="Ldh_1_N"/>
    <property type="match status" value="1"/>
</dbReference>
<reference evidence="16 18" key="3">
    <citation type="submission" date="2019-07" db="EMBL/GenBank/DDBJ databases">
        <authorList>
            <person name="Chang H.-W."/>
            <person name="Raman A."/>
            <person name="Venkatesh S."/>
            <person name="Gehrig J."/>
        </authorList>
    </citation>
    <scope>NUCLEOTIDE SEQUENCE [LARGE SCALE GENOMIC DNA]</scope>
    <source>
        <strain evidence="16">Blautia_wexlerae_LFYP_14</strain>
    </source>
</reference>
<feature type="binding site" evidence="7">
    <location>
        <position position="39"/>
    </location>
    <ligand>
        <name>NAD(+)</name>
        <dbReference type="ChEBI" id="CHEBI:57540"/>
    </ligand>
</feature>
<evidence type="ECO:0000313" key="15">
    <source>
        <dbReference type="EMBL" id="MZS88961.1"/>
    </source>
</evidence>
<evidence type="ECO:0000259" key="12">
    <source>
        <dbReference type="Pfam" id="PF00056"/>
    </source>
</evidence>
<evidence type="ECO:0000256" key="10">
    <source>
        <dbReference type="PIRSR" id="PIRSR000102-3"/>
    </source>
</evidence>
<reference evidence="14 17" key="1">
    <citation type="submission" date="2015-09" db="EMBL/GenBank/DDBJ databases">
        <authorList>
            <consortium name="Pathogen Informatics"/>
        </authorList>
    </citation>
    <scope>NUCLEOTIDE SEQUENCE [LARGE SCALE GENOMIC DNA]</scope>
    <source>
        <strain evidence="14 17">2789STDY5834863</strain>
    </source>
</reference>
<keyword evidence="4 7" id="KW-0560">Oxidoreductase</keyword>
<organism evidence="14 17">
    <name type="scientific">Blautia wexlerae</name>
    <dbReference type="NCBI Taxonomy" id="418240"/>
    <lineage>
        <taxon>Bacteria</taxon>
        <taxon>Bacillati</taxon>
        <taxon>Bacillota</taxon>
        <taxon>Clostridia</taxon>
        <taxon>Lachnospirales</taxon>
        <taxon>Lachnospiraceae</taxon>
        <taxon>Blautia</taxon>
    </lineage>
</organism>
<gene>
    <name evidence="7 14" type="primary">ldh</name>
    <name evidence="16" type="ORF">BWLFYP14_02536</name>
    <name evidence="14" type="ORF">ERS852478_00035</name>
    <name evidence="15" type="ORF">GT712_07730</name>
</gene>